<proteinExistence type="predicted"/>
<dbReference type="Proteomes" id="UP000478052">
    <property type="component" value="Unassembled WGS sequence"/>
</dbReference>
<evidence type="ECO:0000313" key="1">
    <source>
        <dbReference type="EMBL" id="KAF0747242.1"/>
    </source>
</evidence>
<gene>
    <name evidence="1" type="ORF">FWK35_00018381</name>
</gene>
<accession>A0A6G0Y0V6</accession>
<organism evidence="1 2">
    <name type="scientific">Aphis craccivora</name>
    <name type="common">Cowpea aphid</name>
    <dbReference type="NCBI Taxonomy" id="307492"/>
    <lineage>
        <taxon>Eukaryota</taxon>
        <taxon>Metazoa</taxon>
        <taxon>Ecdysozoa</taxon>
        <taxon>Arthropoda</taxon>
        <taxon>Hexapoda</taxon>
        <taxon>Insecta</taxon>
        <taxon>Pterygota</taxon>
        <taxon>Neoptera</taxon>
        <taxon>Paraneoptera</taxon>
        <taxon>Hemiptera</taxon>
        <taxon>Sternorrhyncha</taxon>
        <taxon>Aphidomorpha</taxon>
        <taxon>Aphidoidea</taxon>
        <taxon>Aphididae</taxon>
        <taxon>Aphidini</taxon>
        <taxon>Aphis</taxon>
        <taxon>Aphis</taxon>
    </lineage>
</organism>
<protein>
    <submittedName>
        <fullName evidence="1">Zinc finger MYM-type protein 1-like</fullName>
    </submittedName>
</protein>
<dbReference type="AlphaFoldDB" id="A0A6G0Y0V6"/>
<sequence length="120" mass="14199">MDVAYLKRMELDIFKLLNINSDDLLSQYGNITMAQAYNYQLHLTIVNTTGMLKTKSLSEGNNTVRICLKMYMKKSFDNIEVTQCESFRIHNENKQFNRYIKSADKHFESLESFKKREKIK</sequence>
<reference evidence="1 2" key="1">
    <citation type="submission" date="2019-08" db="EMBL/GenBank/DDBJ databases">
        <title>Whole genome of Aphis craccivora.</title>
        <authorList>
            <person name="Voronova N.V."/>
            <person name="Shulinski R.S."/>
            <person name="Bandarenka Y.V."/>
            <person name="Zhorov D.G."/>
            <person name="Warner D."/>
        </authorList>
    </citation>
    <scope>NUCLEOTIDE SEQUENCE [LARGE SCALE GENOMIC DNA]</scope>
    <source>
        <strain evidence="1">180601</strain>
        <tissue evidence="1">Whole Body</tissue>
    </source>
</reference>
<name>A0A6G0Y0V6_APHCR</name>
<evidence type="ECO:0000313" key="2">
    <source>
        <dbReference type="Proteomes" id="UP000478052"/>
    </source>
</evidence>
<keyword evidence="2" id="KW-1185">Reference proteome</keyword>
<comment type="caution">
    <text evidence="1">The sequence shown here is derived from an EMBL/GenBank/DDBJ whole genome shotgun (WGS) entry which is preliminary data.</text>
</comment>
<dbReference type="EMBL" id="VUJU01006908">
    <property type="protein sequence ID" value="KAF0747242.1"/>
    <property type="molecule type" value="Genomic_DNA"/>
</dbReference>